<dbReference type="SUPFAM" id="SSF50022">
    <property type="entry name" value="ISP domain"/>
    <property type="match status" value="1"/>
</dbReference>
<dbReference type="Gene3D" id="2.102.10.10">
    <property type="entry name" value="Rieske [2Fe-2S] iron-sulphur domain"/>
    <property type="match status" value="1"/>
</dbReference>
<name>A0A2K5AP59_9ARCH</name>
<comment type="cofactor">
    <cofactor evidence="5">
        <name>[2Fe-2S] cluster</name>
        <dbReference type="ChEBI" id="CHEBI:190135"/>
    </cofactor>
</comment>
<keyword evidence="3" id="KW-0408">Iron</keyword>
<dbReference type="InterPro" id="IPR036922">
    <property type="entry name" value="Rieske_2Fe-2S_sf"/>
</dbReference>
<evidence type="ECO:0000256" key="4">
    <source>
        <dbReference type="ARBA" id="ARBA00023014"/>
    </source>
</evidence>
<dbReference type="KEGG" id="ncv:NCAV_0226"/>
<dbReference type="Pfam" id="PF00355">
    <property type="entry name" value="Rieske"/>
    <property type="match status" value="1"/>
</dbReference>
<dbReference type="PANTHER" id="PTHR21496">
    <property type="entry name" value="FERREDOXIN-RELATED"/>
    <property type="match status" value="1"/>
</dbReference>
<evidence type="ECO:0000313" key="7">
    <source>
        <dbReference type="EMBL" id="SPC33424.1"/>
    </source>
</evidence>
<evidence type="ECO:0000256" key="3">
    <source>
        <dbReference type="ARBA" id="ARBA00023004"/>
    </source>
</evidence>
<dbReference type="GeneID" id="41594327"/>
<protein>
    <submittedName>
        <fullName evidence="7">Non-heme iron oxygenase ferredoxin subunit</fullName>
    </submittedName>
</protein>
<keyword evidence="8" id="KW-1185">Reference proteome</keyword>
<evidence type="ECO:0000256" key="1">
    <source>
        <dbReference type="ARBA" id="ARBA00022714"/>
    </source>
</evidence>
<organism evidence="7 8">
    <name type="scientific">Candidatus Nitrosocaldus cavascurensis</name>
    <dbReference type="NCBI Taxonomy" id="2058097"/>
    <lineage>
        <taxon>Archaea</taxon>
        <taxon>Nitrososphaerota</taxon>
        <taxon>Nitrososphaeria</taxon>
        <taxon>Candidatus Nitrosocaldales</taxon>
        <taxon>Candidatus Nitrosocaldaceae</taxon>
        <taxon>Candidatus Nitrosocaldus</taxon>
    </lineage>
</organism>
<reference evidence="8" key="1">
    <citation type="submission" date="2018-01" db="EMBL/GenBank/DDBJ databases">
        <authorList>
            <person name="Kerou L M."/>
        </authorList>
    </citation>
    <scope>NUCLEOTIDE SEQUENCE [LARGE SCALE GENOMIC DNA]</scope>
    <source>
        <strain evidence="8">SCU2</strain>
    </source>
</reference>
<dbReference type="EMBL" id="LT981265">
    <property type="protein sequence ID" value="SPC33424.1"/>
    <property type="molecule type" value="Genomic_DNA"/>
</dbReference>
<dbReference type="InterPro" id="IPR017941">
    <property type="entry name" value="Rieske_2Fe-2S"/>
</dbReference>
<proteinExistence type="predicted"/>
<dbReference type="PANTHER" id="PTHR21496:SF0">
    <property type="entry name" value="RIESKE DOMAIN-CONTAINING PROTEIN"/>
    <property type="match status" value="1"/>
</dbReference>
<accession>A0A2K5AP59</accession>
<dbReference type="GO" id="GO:0051537">
    <property type="term" value="F:2 iron, 2 sulfur cluster binding"/>
    <property type="evidence" value="ECO:0007669"/>
    <property type="project" value="UniProtKB-KW"/>
</dbReference>
<dbReference type="RefSeq" id="WP_103287750.1">
    <property type="nucleotide sequence ID" value="NZ_LT981265.1"/>
</dbReference>
<evidence type="ECO:0000313" key="8">
    <source>
        <dbReference type="Proteomes" id="UP000236248"/>
    </source>
</evidence>
<feature type="domain" description="Rieske" evidence="6">
    <location>
        <begin position="4"/>
        <end position="99"/>
    </location>
</feature>
<sequence length="102" mass="11568">MNWVRVCSKYDLKEGEVVSIDLDGRQLMLIVQNGIIYALDRICTHMDADLSMGFLAEGQITCPLHLSSFRLEDGVALNPPAERPLRRYNVKIDGDDIYVQVE</sequence>
<evidence type="ECO:0000256" key="2">
    <source>
        <dbReference type="ARBA" id="ARBA00022723"/>
    </source>
</evidence>
<keyword evidence="1" id="KW-0001">2Fe-2S</keyword>
<dbReference type="PROSITE" id="PS51296">
    <property type="entry name" value="RIESKE"/>
    <property type="match status" value="1"/>
</dbReference>
<evidence type="ECO:0000259" key="6">
    <source>
        <dbReference type="PROSITE" id="PS51296"/>
    </source>
</evidence>
<dbReference type="GO" id="GO:0046872">
    <property type="term" value="F:metal ion binding"/>
    <property type="evidence" value="ECO:0007669"/>
    <property type="project" value="UniProtKB-KW"/>
</dbReference>
<dbReference type="AlphaFoldDB" id="A0A2K5AP59"/>
<gene>
    <name evidence="7" type="ORF">NCAV_0226</name>
</gene>
<keyword evidence="2" id="KW-0479">Metal-binding</keyword>
<keyword evidence="4" id="KW-0411">Iron-sulfur</keyword>
<evidence type="ECO:0000256" key="5">
    <source>
        <dbReference type="ARBA" id="ARBA00034078"/>
    </source>
</evidence>
<dbReference type="CDD" id="cd03528">
    <property type="entry name" value="Rieske_RO_ferredoxin"/>
    <property type="match status" value="1"/>
</dbReference>
<dbReference type="Proteomes" id="UP000236248">
    <property type="component" value="Chromosome NCAV"/>
</dbReference>